<accession>A0A0F9JT50</accession>
<evidence type="ECO:0008006" key="2">
    <source>
        <dbReference type="Google" id="ProtNLM"/>
    </source>
</evidence>
<protein>
    <recommendedName>
        <fullName evidence="2">Radical SAM core domain-containing protein</fullName>
    </recommendedName>
</protein>
<gene>
    <name evidence="1" type="ORF">LCGC14_1720160</name>
</gene>
<evidence type="ECO:0000313" key="1">
    <source>
        <dbReference type="EMBL" id="KKM12476.1"/>
    </source>
</evidence>
<proteinExistence type="predicted"/>
<name>A0A0F9JT50_9ZZZZ</name>
<sequence length="268" mass="31749">MMPKDILNKFPDINLFKGYSKILDFCQPDYTIDWGIKQKFDSFSYVFTTRGCPNKCAYCVVWKIEDNWINPTWKSHIDKDKPNVMVYDNNLSSQPIEHVESVIKFLVDEKKGVCFDNGFDCKYIDKHIAEMLSGIRFVRNGMRLAFDRIDDDVVFQKAVETLLSAGIPKSAFMAYVLFNFTDTPKEANYRATECVRLGIHPYPQQYVPLNKKNRDNPYIGKLWTRNLVRAFRFFWLMAGYFTKTDFETWVKSQDKYKLNDEDWEKWNK</sequence>
<dbReference type="InterPro" id="IPR058240">
    <property type="entry name" value="rSAM_sf"/>
</dbReference>
<comment type="caution">
    <text evidence="1">The sequence shown here is derived from an EMBL/GenBank/DDBJ whole genome shotgun (WGS) entry which is preliminary data.</text>
</comment>
<organism evidence="1">
    <name type="scientific">marine sediment metagenome</name>
    <dbReference type="NCBI Taxonomy" id="412755"/>
    <lineage>
        <taxon>unclassified sequences</taxon>
        <taxon>metagenomes</taxon>
        <taxon>ecological metagenomes</taxon>
    </lineage>
</organism>
<dbReference type="SUPFAM" id="SSF102114">
    <property type="entry name" value="Radical SAM enzymes"/>
    <property type="match status" value="1"/>
</dbReference>
<dbReference type="AlphaFoldDB" id="A0A0F9JT50"/>
<reference evidence="1" key="1">
    <citation type="journal article" date="2015" name="Nature">
        <title>Complex archaea that bridge the gap between prokaryotes and eukaryotes.</title>
        <authorList>
            <person name="Spang A."/>
            <person name="Saw J.H."/>
            <person name="Jorgensen S.L."/>
            <person name="Zaremba-Niedzwiedzka K."/>
            <person name="Martijn J."/>
            <person name="Lind A.E."/>
            <person name="van Eijk R."/>
            <person name="Schleper C."/>
            <person name="Guy L."/>
            <person name="Ettema T.J."/>
        </authorList>
    </citation>
    <scope>NUCLEOTIDE SEQUENCE</scope>
</reference>
<dbReference type="EMBL" id="LAZR01015466">
    <property type="protein sequence ID" value="KKM12476.1"/>
    <property type="molecule type" value="Genomic_DNA"/>
</dbReference>